<keyword evidence="1 5" id="KW-0436">Ligase</keyword>
<reference evidence="6" key="1">
    <citation type="submission" date="2024-02" db="EMBL/GenBank/DDBJ databases">
        <title>Tomenella chthoni gen. nov. sp. nov., a member of the family Jonesiaceae isolated from bat guano.</title>
        <authorList>
            <person name="Miller S.L."/>
            <person name="King J."/>
            <person name="Sankaranarayanan K."/>
            <person name="Lawson P.A."/>
        </authorList>
    </citation>
    <scope>NUCLEOTIDE SEQUENCE</scope>
    <source>
        <strain evidence="6">BS-20</strain>
    </source>
</reference>
<evidence type="ECO:0000256" key="2">
    <source>
        <dbReference type="ARBA" id="ARBA00022741"/>
    </source>
</evidence>
<keyword evidence="3 5" id="KW-0067">ATP-binding</keyword>
<dbReference type="PANTHER" id="PTHR36510">
    <property type="entry name" value="GLUTAMATE--CYSTEINE LIGASE 2-RELATED"/>
    <property type="match status" value="1"/>
</dbReference>
<evidence type="ECO:0000313" key="6">
    <source>
        <dbReference type="EMBL" id="XBH20600.1"/>
    </source>
</evidence>
<dbReference type="InterPro" id="IPR011793">
    <property type="entry name" value="YbdK"/>
</dbReference>
<dbReference type="NCBIfam" id="NF010042">
    <property type="entry name" value="PRK13517.1-2"/>
    <property type="match status" value="1"/>
</dbReference>
<protein>
    <recommendedName>
        <fullName evidence="5">Putative glutamate--cysteine ligase 2</fullName>
        <ecNumber evidence="5">6.3.2.2</ecNumber>
    </recommendedName>
    <alternativeName>
        <fullName evidence="5">Gamma-glutamylcysteine synthetase 2</fullName>
        <shortName evidence="5">GCS 2</shortName>
        <shortName evidence="5">Gamma-GCS 2</shortName>
    </alternativeName>
</protein>
<evidence type="ECO:0000256" key="1">
    <source>
        <dbReference type="ARBA" id="ARBA00022598"/>
    </source>
</evidence>
<dbReference type="NCBIfam" id="TIGR02050">
    <property type="entry name" value="gshA_cyan_rel"/>
    <property type="match status" value="1"/>
</dbReference>
<evidence type="ECO:0000256" key="3">
    <source>
        <dbReference type="ARBA" id="ARBA00022840"/>
    </source>
</evidence>
<comment type="similarity">
    <text evidence="5">Belongs to the glutamate--cysteine ligase type 2 family. YbdK subfamily.</text>
</comment>
<gene>
    <name evidence="6" type="ORF">V5R04_10175</name>
</gene>
<sequence length="378" mass="42516">MTVIPFARSGRSSVGIEWELALVDKDSGDLRQVAQTILDTVSPDGSQHPNIRQELLLNTVEIVTGVCQTIGEAGQDLQRSLDYLHEIADPLRVELMSAGTHPFARWNHQKVTDKQRYATLIDRTQWWGRQMLIYGVHVHVGIEDQAKVLPIMRAMLPYHGFIQSLSASSPFWGGKDTGYASNRAQMFQQLPTAGLGFQFEQWDQFENYVADMVHTGVIEEFDEIRWDLRPAPRFGTIETRIADGASNLTEVLAIAALTHCLVEYFSTMLDEGKELPTMQPWFAQENKWRSARYGMDAILILDSDGNEELVTHGVARILKTLEPTAARLGCLEELNDVHLILRKGASYQRQRSVARRNGGSLDHVVAHLVAEMRAGRPL</sequence>
<evidence type="ECO:0000256" key="4">
    <source>
        <dbReference type="ARBA" id="ARBA00048819"/>
    </source>
</evidence>
<organism evidence="6">
    <name type="scientific">Jonesiaceae bacterium BS-20</name>
    <dbReference type="NCBI Taxonomy" id="3120821"/>
    <lineage>
        <taxon>Bacteria</taxon>
        <taxon>Bacillati</taxon>
        <taxon>Actinomycetota</taxon>
        <taxon>Actinomycetes</taxon>
        <taxon>Micrococcales</taxon>
        <taxon>Jonesiaceae</taxon>
    </lineage>
</organism>
<dbReference type="GO" id="GO:0005524">
    <property type="term" value="F:ATP binding"/>
    <property type="evidence" value="ECO:0007669"/>
    <property type="project" value="UniProtKB-KW"/>
</dbReference>
<keyword evidence="2 5" id="KW-0547">Nucleotide-binding</keyword>
<dbReference type="NCBIfam" id="NF010043">
    <property type="entry name" value="PRK13517.1-3"/>
    <property type="match status" value="1"/>
</dbReference>
<dbReference type="PANTHER" id="PTHR36510:SF1">
    <property type="entry name" value="GLUTAMATE--CYSTEINE LIGASE 2-RELATED"/>
    <property type="match status" value="1"/>
</dbReference>
<proteinExistence type="inferred from homology"/>
<evidence type="ECO:0000256" key="5">
    <source>
        <dbReference type="HAMAP-Rule" id="MF_01609"/>
    </source>
</evidence>
<dbReference type="GO" id="GO:0004357">
    <property type="term" value="F:glutamate-cysteine ligase activity"/>
    <property type="evidence" value="ECO:0007669"/>
    <property type="project" value="UniProtKB-EC"/>
</dbReference>
<dbReference type="HAMAP" id="MF_01609">
    <property type="entry name" value="Glu_cys_ligase_2"/>
    <property type="match status" value="1"/>
</dbReference>
<dbReference type="GO" id="GO:0042398">
    <property type="term" value="P:modified amino acid biosynthetic process"/>
    <property type="evidence" value="ECO:0007669"/>
    <property type="project" value="InterPro"/>
</dbReference>
<dbReference type="InterPro" id="IPR006336">
    <property type="entry name" value="GCS2"/>
</dbReference>
<comment type="function">
    <text evidence="5">ATP-dependent carboxylate-amine ligase which exhibits weak glutamate--cysteine ligase activity.</text>
</comment>
<dbReference type="AlphaFoldDB" id="A0AAU7DU46"/>
<dbReference type="EC" id="6.3.2.2" evidence="5"/>
<comment type="catalytic activity">
    <reaction evidence="4 5">
        <text>L-cysteine + L-glutamate + ATP = gamma-L-glutamyl-L-cysteine + ADP + phosphate + H(+)</text>
        <dbReference type="Rhea" id="RHEA:13285"/>
        <dbReference type="ChEBI" id="CHEBI:15378"/>
        <dbReference type="ChEBI" id="CHEBI:29985"/>
        <dbReference type="ChEBI" id="CHEBI:30616"/>
        <dbReference type="ChEBI" id="CHEBI:35235"/>
        <dbReference type="ChEBI" id="CHEBI:43474"/>
        <dbReference type="ChEBI" id="CHEBI:58173"/>
        <dbReference type="ChEBI" id="CHEBI:456216"/>
        <dbReference type="EC" id="6.3.2.2"/>
    </reaction>
</comment>
<dbReference type="EMBL" id="CP146203">
    <property type="protein sequence ID" value="XBH20600.1"/>
    <property type="molecule type" value="Genomic_DNA"/>
</dbReference>
<name>A0AAU7DU46_9MICO</name>
<dbReference type="NCBIfam" id="NF010044">
    <property type="entry name" value="PRK13517.1-4"/>
    <property type="match status" value="1"/>
</dbReference>
<accession>A0AAU7DU46</accession>
<dbReference type="InterPro" id="IPR050141">
    <property type="entry name" value="GCL_type2/YbdK_subfam"/>
</dbReference>
<dbReference type="Pfam" id="PF04107">
    <property type="entry name" value="GCS2"/>
    <property type="match status" value="1"/>
</dbReference>
<dbReference type="SUPFAM" id="SSF55931">
    <property type="entry name" value="Glutamine synthetase/guanido kinase"/>
    <property type="match status" value="1"/>
</dbReference>
<dbReference type="InterPro" id="IPR014746">
    <property type="entry name" value="Gln_synth/guanido_kin_cat_dom"/>
</dbReference>
<dbReference type="Gene3D" id="3.30.590.20">
    <property type="match status" value="1"/>
</dbReference>